<gene>
    <name evidence="1" type="ORF">LIER_30725</name>
</gene>
<evidence type="ECO:0000313" key="2">
    <source>
        <dbReference type="Proteomes" id="UP001454036"/>
    </source>
</evidence>
<dbReference type="EMBL" id="BAABME010011135">
    <property type="protein sequence ID" value="GAA0183289.1"/>
    <property type="molecule type" value="Genomic_DNA"/>
</dbReference>
<comment type="caution">
    <text evidence="1">The sequence shown here is derived from an EMBL/GenBank/DDBJ whole genome shotgun (WGS) entry which is preliminary data.</text>
</comment>
<reference evidence="1 2" key="1">
    <citation type="submission" date="2024-01" db="EMBL/GenBank/DDBJ databases">
        <title>The complete chloroplast genome sequence of Lithospermum erythrorhizon: insights into the phylogenetic relationship among Boraginaceae species and the maternal lineages of purple gromwells.</title>
        <authorList>
            <person name="Okada T."/>
            <person name="Watanabe K."/>
        </authorList>
    </citation>
    <scope>NUCLEOTIDE SEQUENCE [LARGE SCALE GENOMIC DNA]</scope>
</reference>
<dbReference type="AlphaFoldDB" id="A0AAV3RSD3"/>
<proteinExistence type="predicted"/>
<dbReference type="CDD" id="cd09272">
    <property type="entry name" value="RNase_HI_RT_Ty1"/>
    <property type="match status" value="1"/>
</dbReference>
<name>A0AAV3RSD3_LITER</name>
<protein>
    <submittedName>
        <fullName evidence="1">Uncharacterized protein</fullName>
    </submittedName>
</protein>
<dbReference type="Proteomes" id="UP001454036">
    <property type="component" value="Unassembled WGS sequence"/>
</dbReference>
<organism evidence="1 2">
    <name type="scientific">Lithospermum erythrorhizon</name>
    <name type="common">Purple gromwell</name>
    <name type="synonym">Lithospermum officinale var. erythrorhizon</name>
    <dbReference type="NCBI Taxonomy" id="34254"/>
    <lineage>
        <taxon>Eukaryota</taxon>
        <taxon>Viridiplantae</taxon>
        <taxon>Streptophyta</taxon>
        <taxon>Embryophyta</taxon>
        <taxon>Tracheophyta</taxon>
        <taxon>Spermatophyta</taxon>
        <taxon>Magnoliopsida</taxon>
        <taxon>eudicotyledons</taxon>
        <taxon>Gunneridae</taxon>
        <taxon>Pentapetalae</taxon>
        <taxon>asterids</taxon>
        <taxon>lamiids</taxon>
        <taxon>Boraginales</taxon>
        <taxon>Boraginaceae</taxon>
        <taxon>Boraginoideae</taxon>
        <taxon>Lithospermeae</taxon>
        <taxon>Lithospermum</taxon>
    </lineage>
</organism>
<dbReference type="PANTHER" id="PTHR11439:SF462">
    <property type="match status" value="1"/>
</dbReference>
<dbReference type="PANTHER" id="PTHR11439">
    <property type="entry name" value="GAG-POL-RELATED RETROTRANSPOSON"/>
    <property type="match status" value="1"/>
</dbReference>
<sequence length="96" mass="10770">MTSTCDLSLTSWCDSNWASCPLTRRSLTFWVILLGGSLVSWKIKKQNTVSLSSAEAECSYAFRVYKKRNQQVMESTNVKVLDTGVAEITRSLLILC</sequence>
<keyword evidence="2" id="KW-1185">Reference proteome</keyword>
<evidence type="ECO:0000313" key="1">
    <source>
        <dbReference type="EMBL" id="GAA0183289.1"/>
    </source>
</evidence>
<accession>A0AAV3RSD3</accession>